<accession>A0A0D0GB66</accession>
<dbReference type="InterPro" id="IPR050135">
    <property type="entry name" value="dGTPase-like"/>
</dbReference>
<organism evidence="2 3">
    <name type="scientific">Pedobacter lusitanus</name>
    <dbReference type="NCBI Taxonomy" id="1503925"/>
    <lineage>
        <taxon>Bacteria</taxon>
        <taxon>Pseudomonadati</taxon>
        <taxon>Bacteroidota</taxon>
        <taxon>Sphingobacteriia</taxon>
        <taxon>Sphingobacteriales</taxon>
        <taxon>Sphingobacteriaceae</taxon>
        <taxon>Pedobacter</taxon>
    </lineage>
</organism>
<dbReference type="CDD" id="cd00077">
    <property type="entry name" value="HDc"/>
    <property type="match status" value="1"/>
</dbReference>
<dbReference type="OrthoDB" id="9814017at2"/>
<dbReference type="Gene3D" id="1.10.3210.10">
    <property type="entry name" value="Hypothetical protein af1432"/>
    <property type="match status" value="1"/>
</dbReference>
<evidence type="ECO:0000313" key="3">
    <source>
        <dbReference type="Proteomes" id="UP000032049"/>
    </source>
</evidence>
<gene>
    <name evidence="2" type="ORF">TH53_25995</name>
</gene>
<dbReference type="Proteomes" id="UP000032049">
    <property type="component" value="Unassembled WGS sequence"/>
</dbReference>
<dbReference type="PROSITE" id="PS51831">
    <property type="entry name" value="HD"/>
    <property type="match status" value="1"/>
</dbReference>
<protein>
    <recommendedName>
        <fullName evidence="1">HD domain-containing protein</fullName>
    </recommendedName>
</protein>
<sequence>MIIEDSLYGEFSVSLLIKELINSKPVERLKNIHQGGGIFLVNPALTLTRYEHSVGVLILIKMLGGTEIEQVAGLLHDISHTAFSHVIDYIFENQEEDYHEGIYQSILSRSEIPDILKRHGYTLTDLLGKDFQILEQPLPNLCADRIDYAIRDLFYAGFISMDDVQHFIATLIIHNGRIMMTSVEKALWIQEKYQILNQEYFGKKEHVYANEKLTEILRHLLAEKVITKTDFEKDDKNLLALIEADSFGKRSIAAIRALDGIAHYDAANFKLKHREIDPELYIDGQYFRLSQVKNSA</sequence>
<dbReference type="GO" id="GO:0008832">
    <property type="term" value="F:dGTPase activity"/>
    <property type="evidence" value="ECO:0007669"/>
    <property type="project" value="TreeGrafter"/>
</dbReference>
<evidence type="ECO:0000259" key="1">
    <source>
        <dbReference type="PROSITE" id="PS51831"/>
    </source>
</evidence>
<dbReference type="InterPro" id="IPR003607">
    <property type="entry name" value="HD/PDEase_dom"/>
</dbReference>
<dbReference type="InterPro" id="IPR006674">
    <property type="entry name" value="HD_domain"/>
</dbReference>
<dbReference type="SUPFAM" id="SSF109604">
    <property type="entry name" value="HD-domain/PDEase-like"/>
    <property type="match status" value="1"/>
</dbReference>
<comment type="caution">
    <text evidence="2">The sequence shown here is derived from an EMBL/GenBank/DDBJ whole genome shotgun (WGS) entry which is preliminary data.</text>
</comment>
<dbReference type="RefSeq" id="WP_041887280.1">
    <property type="nucleotide sequence ID" value="NZ_CP157278.1"/>
</dbReference>
<evidence type="ECO:0000313" key="2">
    <source>
        <dbReference type="EMBL" id="KIO74512.1"/>
    </source>
</evidence>
<keyword evidence="3" id="KW-1185">Reference proteome</keyword>
<dbReference type="Pfam" id="PF01966">
    <property type="entry name" value="HD"/>
    <property type="match status" value="1"/>
</dbReference>
<dbReference type="SMART" id="SM00471">
    <property type="entry name" value="HDc"/>
    <property type="match status" value="1"/>
</dbReference>
<dbReference type="PANTHER" id="PTHR11373:SF41">
    <property type="entry name" value="METAL-DEPENDENT PHOSPHOHYDROLASE"/>
    <property type="match status" value="1"/>
</dbReference>
<dbReference type="GO" id="GO:0006203">
    <property type="term" value="P:dGTP catabolic process"/>
    <property type="evidence" value="ECO:0007669"/>
    <property type="project" value="TreeGrafter"/>
</dbReference>
<name>A0A0D0GB66_9SPHI</name>
<dbReference type="PANTHER" id="PTHR11373">
    <property type="entry name" value="DEOXYNUCLEOSIDE TRIPHOSPHATE TRIPHOSPHOHYDROLASE"/>
    <property type="match status" value="1"/>
</dbReference>
<dbReference type="EMBL" id="JXRA01000179">
    <property type="protein sequence ID" value="KIO74512.1"/>
    <property type="molecule type" value="Genomic_DNA"/>
</dbReference>
<dbReference type="AlphaFoldDB" id="A0A0D0GB66"/>
<reference evidence="2 3" key="1">
    <citation type="submission" date="2015-01" db="EMBL/GenBank/DDBJ databases">
        <title>Draft genome sequence of Pedobacter sp. NL19 isolated from sludge of an effluent treatment pond in an abandoned uranium mine.</title>
        <authorList>
            <person name="Santos T."/>
            <person name="Caetano T."/>
            <person name="Covas C."/>
            <person name="Cruz A."/>
            <person name="Mendo S."/>
        </authorList>
    </citation>
    <scope>NUCLEOTIDE SEQUENCE [LARGE SCALE GENOMIC DNA]</scope>
    <source>
        <strain evidence="2 3">NL19</strain>
    </source>
</reference>
<proteinExistence type="predicted"/>
<feature type="domain" description="HD" evidence="1">
    <location>
        <begin position="49"/>
        <end position="149"/>
    </location>
</feature>